<dbReference type="Gene3D" id="1.10.260.40">
    <property type="entry name" value="lambda repressor-like DNA-binding domains"/>
    <property type="match status" value="1"/>
</dbReference>
<accession>A0A060NMP0</accession>
<dbReference type="HOGENOM" id="CLU_066192_47_5_4"/>
<dbReference type="RefSeq" id="WP_045534705.1">
    <property type="nucleotide sequence ID" value="NZ_AP014569.1"/>
</dbReference>
<dbReference type="Pfam" id="PF13744">
    <property type="entry name" value="HTH_37"/>
    <property type="match status" value="1"/>
</dbReference>
<sequence length="88" mass="9356">MQTLPELGAAVATRRKLLGLKQGVVAAQAGVTPESLSRLERGRVLEFGARKLLAVLAVLGAELDIVAQGQGGNLDQLRRERAQSVDRP</sequence>
<dbReference type="AlphaFoldDB" id="A0A060NMP0"/>
<dbReference type="OrthoDB" id="8906385at2"/>
<organism evidence="2 3">
    <name type="scientific">Serpentinimonas maccroryi</name>
    <dbReference type="NCBI Taxonomy" id="1458426"/>
    <lineage>
        <taxon>Bacteria</taxon>
        <taxon>Pseudomonadati</taxon>
        <taxon>Pseudomonadota</taxon>
        <taxon>Betaproteobacteria</taxon>
        <taxon>Burkholderiales</taxon>
        <taxon>Comamonadaceae</taxon>
        <taxon>Serpentinimonas</taxon>
    </lineage>
</organism>
<evidence type="ECO:0000259" key="1">
    <source>
        <dbReference type="PROSITE" id="PS50943"/>
    </source>
</evidence>
<protein>
    <submittedName>
        <fullName evidence="2">Predicted transcriptional regulators</fullName>
    </submittedName>
</protein>
<dbReference type="SMART" id="SM00530">
    <property type="entry name" value="HTH_XRE"/>
    <property type="match status" value="1"/>
</dbReference>
<dbReference type="InterPro" id="IPR001387">
    <property type="entry name" value="Cro/C1-type_HTH"/>
</dbReference>
<evidence type="ECO:0000313" key="3">
    <source>
        <dbReference type="Proteomes" id="UP000066014"/>
    </source>
</evidence>
<name>A0A060NMP0_9BURK</name>
<dbReference type="EMBL" id="AP014569">
    <property type="protein sequence ID" value="BAO82650.1"/>
    <property type="molecule type" value="Genomic_DNA"/>
</dbReference>
<dbReference type="PROSITE" id="PS50943">
    <property type="entry name" value="HTH_CROC1"/>
    <property type="match status" value="1"/>
</dbReference>
<dbReference type="KEGG" id="cbab:SMCB_0422"/>
<keyword evidence="3" id="KW-1185">Reference proteome</keyword>
<dbReference type="CDD" id="cd00093">
    <property type="entry name" value="HTH_XRE"/>
    <property type="match status" value="1"/>
</dbReference>
<dbReference type="Proteomes" id="UP000066014">
    <property type="component" value="Chromosome"/>
</dbReference>
<feature type="domain" description="HTH cro/C1-type" evidence="1">
    <location>
        <begin position="11"/>
        <end position="66"/>
    </location>
</feature>
<reference evidence="2 3" key="1">
    <citation type="journal article" date="2014" name="Nat. Commun.">
        <title>Physiological and genomic features of highly alkaliphilic hydrogen-utilizing Betaproteobacteria from a continental serpentinizing site.</title>
        <authorList>
            <person name="Suzuki S."/>
            <person name="Kuenen J.G."/>
            <person name="Schipper K."/>
            <person name="van der Velde S."/>
            <person name="Ishii S."/>
            <person name="Wu A."/>
            <person name="Sorokin D.Y."/>
            <person name="Tenney A."/>
            <person name="Meng X.Y."/>
            <person name="Morrill P.L."/>
            <person name="Kamagata Y."/>
            <person name="Muyzer G."/>
            <person name="Nealson K.H."/>
        </authorList>
    </citation>
    <scope>NUCLEOTIDE SEQUENCE [LARGE SCALE GENOMIC DNA]</scope>
    <source>
        <strain evidence="2 3">B1</strain>
    </source>
</reference>
<gene>
    <name evidence="2" type="ORF">SMCB_0422</name>
</gene>
<dbReference type="STRING" id="1458426.SMCB_0422"/>
<dbReference type="InterPro" id="IPR010982">
    <property type="entry name" value="Lambda_DNA-bd_dom_sf"/>
</dbReference>
<proteinExistence type="predicted"/>
<dbReference type="InterPro" id="IPR039554">
    <property type="entry name" value="HigA2-like_HTH"/>
</dbReference>
<evidence type="ECO:0000313" key="2">
    <source>
        <dbReference type="EMBL" id="BAO82650.1"/>
    </source>
</evidence>
<dbReference type="SUPFAM" id="SSF47413">
    <property type="entry name" value="lambda repressor-like DNA-binding domains"/>
    <property type="match status" value="1"/>
</dbReference>
<dbReference type="GO" id="GO:0003677">
    <property type="term" value="F:DNA binding"/>
    <property type="evidence" value="ECO:0007669"/>
    <property type="project" value="InterPro"/>
</dbReference>